<organism evidence="9 10">
    <name type="scientific">Plebeiibacterium marinum</name>
    <dbReference type="NCBI Taxonomy" id="2992111"/>
    <lineage>
        <taxon>Bacteria</taxon>
        <taxon>Pseudomonadati</taxon>
        <taxon>Bacteroidota</taxon>
        <taxon>Bacteroidia</taxon>
        <taxon>Marinilabiliales</taxon>
        <taxon>Marinilabiliaceae</taxon>
        <taxon>Plebeiibacterium</taxon>
    </lineage>
</organism>
<evidence type="ECO:0000256" key="5">
    <source>
        <dbReference type="ARBA" id="ARBA00023237"/>
    </source>
</evidence>
<dbReference type="CDD" id="cd08977">
    <property type="entry name" value="SusD"/>
    <property type="match status" value="1"/>
</dbReference>
<keyword evidence="5" id="KW-0998">Cell outer membrane</keyword>
<protein>
    <submittedName>
        <fullName evidence="9">RagB/SusD family nutrient uptake outer membrane protein</fullName>
    </submittedName>
</protein>
<dbReference type="InterPro" id="IPR011990">
    <property type="entry name" value="TPR-like_helical_dom_sf"/>
</dbReference>
<feature type="signal peptide" evidence="6">
    <location>
        <begin position="1"/>
        <end position="23"/>
    </location>
</feature>
<evidence type="ECO:0000256" key="3">
    <source>
        <dbReference type="ARBA" id="ARBA00022729"/>
    </source>
</evidence>
<evidence type="ECO:0000256" key="1">
    <source>
        <dbReference type="ARBA" id="ARBA00004442"/>
    </source>
</evidence>
<dbReference type="Pfam" id="PF07980">
    <property type="entry name" value="SusD_RagB"/>
    <property type="match status" value="1"/>
</dbReference>
<evidence type="ECO:0000256" key="6">
    <source>
        <dbReference type="SAM" id="SignalP"/>
    </source>
</evidence>
<keyword evidence="10" id="KW-1185">Reference proteome</keyword>
<feature type="domain" description="SusD-like N-terminal" evidence="8">
    <location>
        <begin position="88"/>
        <end position="229"/>
    </location>
</feature>
<evidence type="ECO:0000256" key="4">
    <source>
        <dbReference type="ARBA" id="ARBA00023136"/>
    </source>
</evidence>
<dbReference type="AlphaFoldDB" id="A0AAE3MCR9"/>
<dbReference type="Proteomes" id="UP001207408">
    <property type="component" value="Unassembled WGS sequence"/>
</dbReference>
<dbReference type="EMBL" id="JAPDPI010000010">
    <property type="protein sequence ID" value="MCW3805371.1"/>
    <property type="molecule type" value="Genomic_DNA"/>
</dbReference>
<reference evidence="9" key="1">
    <citation type="submission" date="2022-10" db="EMBL/GenBank/DDBJ databases">
        <authorList>
            <person name="Yu W.X."/>
        </authorList>
    </citation>
    <scope>NUCLEOTIDE SEQUENCE</scope>
    <source>
        <strain evidence="9">D04</strain>
    </source>
</reference>
<keyword evidence="4" id="KW-0472">Membrane</keyword>
<dbReference type="RefSeq" id="WP_301198742.1">
    <property type="nucleotide sequence ID" value="NZ_JAPDPI010000010.1"/>
</dbReference>
<dbReference type="PROSITE" id="PS51257">
    <property type="entry name" value="PROKAR_LIPOPROTEIN"/>
    <property type="match status" value="1"/>
</dbReference>
<sequence>MKIFYSIWLLGLTLLISSCSDFLEVDPIAAETESNFFDTPENAVYAVNACYDLIGMTEGPGPDDQWLTHNYEWFFGDLLSDDSEKGSTEADFTEIQDIIEWRTTSDNPIVVSLWIKCYDGIYRANNVLLQLENSELDEDLLNRLKGEASFIRGYFYFYLVKVFGGVPVFTTPVTPEQFGQIDRASYHETFEQVIADFTAAVDLLPEKSAYGSTDLGRATKGAARTFLARALMYQIGMDALGEATWQDVFDQTNAVISSNEYTLVSNYATIFEMEGENNSESIFELQMEVGSTGTAPGKTGTNSNQFQGNRMDWGWGFNNPTVNLFDAYEDNDPRLSCSLYGESIQGGVVHGVTQEFDLSQQMTPYLSRKAALEPGYRPSNSTSSPANIRKARYAEVLLMHAEASYHLGDETTAKTMLEAIRSRARTSTYAKGSIEGELSYVVTGFSGNLPEITSSGEDLLEDIYHERRIELAVEGFRYWDLVRTGNYFDVLDLKKATFTVSDGSTLRYENVDLRGNCLPKCIDGPNGNKVPLLPIPLSEVQDWGLQQNNGY</sequence>
<feature type="chain" id="PRO_5042231621" evidence="6">
    <location>
        <begin position="24"/>
        <end position="551"/>
    </location>
</feature>
<comment type="similarity">
    <text evidence="2">Belongs to the SusD family.</text>
</comment>
<evidence type="ECO:0000259" key="8">
    <source>
        <dbReference type="Pfam" id="PF14322"/>
    </source>
</evidence>
<evidence type="ECO:0000313" key="9">
    <source>
        <dbReference type="EMBL" id="MCW3805371.1"/>
    </source>
</evidence>
<accession>A0AAE3MCR9</accession>
<keyword evidence="3 6" id="KW-0732">Signal</keyword>
<dbReference type="Gene3D" id="1.25.40.390">
    <property type="match status" value="1"/>
</dbReference>
<evidence type="ECO:0000313" key="10">
    <source>
        <dbReference type="Proteomes" id="UP001207408"/>
    </source>
</evidence>
<comment type="caution">
    <text evidence="9">The sequence shown here is derived from an EMBL/GenBank/DDBJ whole genome shotgun (WGS) entry which is preliminary data.</text>
</comment>
<dbReference type="GO" id="GO:0009279">
    <property type="term" value="C:cell outer membrane"/>
    <property type="evidence" value="ECO:0007669"/>
    <property type="project" value="UniProtKB-SubCell"/>
</dbReference>
<evidence type="ECO:0000259" key="7">
    <source>
        <dbReference type="Pfam" id="PF07980"/>
    </source>
</evidence>
<comment type="subcellular location">
    <subcellularLocation>
        <location evidence="1">Cell outer membrane</location>
    </subcellularLocation>
</comment>
<dbReference type="Pfam" id="PF14322">
    <property type="entry name" value="SusD-like_3"/>
    <property type="match status" value="1"/>
</dbReference>
<gene>
    <name evidence="9" type="ORF">OM074_07010</name>
</gene>
<evidence type="ECO:0000256" key="2">
    <source>
        <dbReference type="ARBA" id="ARBA00006275"/>
    </source>
</evidence>
<name>A0AAE3MCR9_9BACT</name>
<dbReference type="InterPro" id="IPR033985">
    <property type="entry name" value="SusD-like_N"/>
</dbReference>
<dbReference type="SUPFAM" id="SSF48452">
    <property type="entry name" value="TPR-like"/>
    <property type="match status" value="1"/>
</dbReference>
<dbReference type="InterPro" id="IPR012944">
    <property type="entry name" value="SusD_RagB_dom"/>
</dbReference>
<proteinExistence type="inferred from homology"/>
<feature type="domain" description="RagB/SusD" evidence="7">
    <location>
        <begin position="280"/>
        <end position="551"/>
    </location>
</feature>